<dbReference type="Pfam" id="PF13189">
    <property type="entry name" value="Cytidylate_kin2"/>
    <property type="match status" value="1"/>
</dbReference>
<organism evidence="7 8">
    <name type="scientific">Intestinimonas butyriciproducens</name>
    <dbReference type="NCBI Taxonomy" id="1297617"/>
    <lineage>
        <taxon>Bacteria</taxon>
        <taxon>Bacillati</taxon>
        <taxon>Bacillota</taxon>
        <taxon>Clostridia</taxon>
        <taxon>Eubacteriales</taxon>
        <taxon>Intestinimonas</taxon>
    </lineage>
</organism>
<dbReference type="PANTHER" id="PTHR43823">
    <property type="entry name" value="SPORULATION PROTEIN YKVU"/>
    <property type="match status" value="1"/>
</dbReference>
<evidence type="ECO:0000313" key="7">
    <source>
        <dbReference type="EMBL" id="ALP93856.1"/>
    </source>
</evidence>
<keyword evidence="8" id="KW-1185">Reference proteome</keyword>
<feature type="transmembrane region" description="Helical" evidence="6">
    <location>
        <begin position="327"/>
        <end position="351"/>
    </location>
</feature>
<dbReference type="InterPro" id="IPR002528">
    <property type="entry name" value="MATE_fam"/>
</dbReference>
<feature type="transmembrane region" description="Helical" evidence="6">
    <location>
        <begin position="19"/>
        <end position="36"/>
    </location>
</feature>
<dbReference type="KEGG" id="ibu:IB211_01463c"/>
<evidence type="ECO:0000256" key="4">
    <source>
        <dbReference type="ARBA" id="ARBA00022989"/>
    </source>
</evidence>
<feature type="transmembrane region" description="Helical" evidence="6">
    <location>
        <begin position="165"/>
        <end position="188"/>
    </location>
</feature>
<evidence type="ECO:0000256" key="6">
    <source>
        <dbReference type="SAM" id="Phobius"/>
    </source>
</evidence>
<evidence type="ECO:0000256" key="1">
    <source>
        <dbReference type="ARBA" id="ARBA00004651"/>
    </source>
</evidence>
<dbReference type="eggNOG" id="COG1102">
    <property type="taxonomic scope" value="Bacteria"/>
</dbReference>
<reference evidence="8" key="2">
    <citation type="submission" date="2015-04" db="EMBL/GenBank/DDBJ databases">
        <title>A butyrogenic pathway from the amino acid lysine in a human gut commensal.</title>
        <authorList>
            <person name="de Vos W.M."/>
            <person name="Bui N.T.P."/>
            <person name="Plugge C.M."/>
            <person name="Ritari J."/>
        </authorList>
    </citation>
    <scope>NUCLEOTIDE SEQUENCE [LARGE SCALE GENOMIC DNA]</scope>
    <source>
        <strain evidence="8">AF211</strain>
    </source>
</reference>
<name>A0A0S2W493_9FIRM</name>
<feature type="transmembrane region" description="Helical" evidence="6">
    <location>
        <begin position="194"/>
        <end position="214"/>
    </location>
</feature>
<dbReference type="EMBL" id="CP011307">
    <property type="protein sequence ID" value="ALP93856.1"/>
    <property type="molecule type" value="Genomic_DNA"/>
</dbReference>
<feature type="transmembrane region" description="Helical" evidence="6">
    <location>
        <begin position="56"/>
        <end position="82"/>
    </location>
</feature>
<dbReference type="AlphaFoldDB" id="A0A0S2W493"/>
<dbReference type="NCBIfam" id="TIGR00797">
    <property type="entry name" value="matE"/>
    <property type="match status" value="1"/>
</dbReference>
<dbReference type="GO" id="GO:0042910">
    <property type="term" value="F:xenobiotic transmembrane transporter activity"/>
    <property type="evidence" value="ECO:0007669"/>
    <property type="project" value="InterPro"/>
</dbReference>
<keyword evidence="4 6" id="KW-1133">Transmembrane helix</keyword>
<dbReference type="InterPro" id="IPR027417">
    <property type="entry name" value="P-loop_NTPase"/>
</dbReference>
<evidence type="ECO:0000256" key="3">
    <source>
        <dbReference type="ARBA" id="ARBA00022692"/>
    </source>
</evidence>
<dbReference type="STRING" id="1297617.IB211_01463c"/>
<reference evidence="7 8" key="1">
    <citation type="journal article" date="2015" name="Nat. Commun.">
        <title>Production of butyrate from lysine and the Amadori product fructoselysine by a human gut commensal.</title>
        <authorList>
            <person name="Bui T.P."/>
            <person name="Ritari J."/>
            <person name="Boeren S."/>
            <person name="de Waard P."/>
            <person name="Plugge C.M."/>
            <person name="de Vos W.M."/>
        </authorList>
    </citation>
    <scope>NUCLEOTIDE SEQUENCE [LARGE SCALE GENOMIC DNA]</scope>
    <source>
        <strain evidence="7 8">AF211</strain>
    </source>
</reference>
<keyword evidence="2" id="KW-1003">Cell membrane</keyword>
<dbReference type="Gene3D" id="3.40.50.300">
    <property type="entry name" value="P-loop containing nucleotide triphosphate hydrolases"/>
    <property type="match status" value="1"/>
</dbReference>
<comment type="subcellular location">
    <subcellularLocation>
        <location evidence="1">Cell membrane</location>
        <topology evidence="1">Multi-pass membrane protein</topology>
    </subcellularLocation>
</comment>
<dbReference type="PANTHER" id="PTHR43823:SF3">
    <property type="entry name" value="MULTIDRUG EXPORT PROTEIN MEPA"/>
    <property type="match status" value="1"/>
</dbReference>
<feature type="transmembrane region" description="Helical" evidence="6">
    <location>
        <begin position="277"/>
        <end position="306"/>
    </location>
</feature>
<dbReference type="GO" id="GO:0015297">
    <property type="term" value="F:antiporter activity"/>
    <property type="evidence" value="ECO:0007669"/>
    <property type="project" value="InterPro"/>
</dbReference>
<feature type="transmembrane region" description="Helical" evidence="6">
    <location>
        <begin position="357"/>
        <end position="378"/>
    </location>
</feature>
<keyword evidence="5 6" id="KW-0472">Membrane</keyword>
<sequence length="656" mass="70666">MENSNYLGTEKVGTLLRKFAIPCICSPMISCLYNIVDQIFVGNGVGYLGNAATGVISLITVIGWGLSLFFGDGAAAALSVSLGRGETKEIHRSAGGAILSSFLSGLAVIAIAYLWGDGLLRLIGATDANIQMAHDYGMIIFAMMPLAMTQNTLASIIRADGSPKYAMAAMLIGAIINIIGDPLAIFVLDLGIKGAAWATILGQFISFLICAAYLRHPKTFKMSAASFKPKASLLRSVMALGTSSLLAQLSIVIITVVNNILLVKYGAQSVYGADIPLAAFVVIMKLFQIVLNIAIGIAAGAQPIVGYNYGAKNYDRVRQLLKLMIKWTAIVGLIFTALFELLPGVFIRMFGAANDPAYFEFAVLCLRIYLALILFTCVQKVCAIFLQSIGKAKAAAPLSILRDALLIVLSLLIPVALGVTGIFWAAPIADILAILVTATVMVHVWKELSHESRKKESVAEIQFSRRGVIITIAREHGSAGKQIGQLVAKKLDVPCYYKELVAIAAQESGLAREFISGINSDENVVMRELYLSSDPVERTISAQGKAIRQIADAGACVIIGRSADYVLRNYQNVVRVFIYAPKDYRANKVMEMYGDSPDAARKSIVRSDNARASYYKSVSGQEWGDPHGYELCIDASIGEDAAANLICDYINRMGTY</sequence>
<dbReference type="CDD" id="cd13143">
    <property type="entry name" value="MATE_MepA_like"/>
    <property type="match status" value="1"/>
</dbReference>
<dbReference type="eggNOG" id="COG0534">
    <property type="taxonomic scope" value="Bacteria"/>
</dbReference>
<dbReference type="GO" id="GO:0005886">
    <property type="term" value="C:plasma membrane"/>
    <property type="evidence" value="ECO:0007669"/>
    <property type="project" value="UniProtKB-SubCell"/>
</dbReference>
<gene>
    <name evidence="7" type="ORF">IB211_01463c</name>
</gene>
<dbReference type="InterPro" id="IPR045070">
    <property type="entry name" value="MATE_MepA-like"/>
</dbReference>
<dbReference type="InterPro" id="IPR051327">
    <property type="entry name" value="MATE_MepA_subfamily"/>
</dbReference>
<evidence type="ECO:0000256" key="5">
    <source>
        <dbReference type="ARBA" id="ARBA00023136"/>
    </source>
</evidence>
<dbReference type="PATRIC" id="fig|1297617.4.peg.1500"/>
<feature type="transmembrane region" description="Helical" evidence="6">
    <location>
        <begin position="234"/>
        <end position="257"/>
    </location>
</feature>
<dbReference type="RefSeq" id="WP_058117602.1">
    <property type="nucleotide sequence ID" value="NZ_CP011307.1"/>
</dbReference>
<feature type="transmembrane region" description="Helical" evidence="6">
    <location>
        <begin position="399"/>
        <end position="417"/>
    </location>
</feature>
<accession>A0A0S2W493</accession>
<evidence type="ECO:0000313" key="8">
    <source>
        <dbReference type="Proteomes" id="UP000064844"/>
    </source>
</evidence>
<dbReference type="Pfam" id="PF01554">
    <property type="entry name" value="MatE"/>
    <property type="match status" value="2"/>
</dbReference>
<feature type="transmembrane region" description="Helical" evidence="6">
    <location>
        <begin position="94"/>
        <end position="116"/>
    </location>
</feature>
<feature type="transmembrane region" description="Helical" evidence="6">
    <location>
        <begin position="136"/>
        <end position="153"/>
    </location>
</feature>
<proteinExistence type="predicted"/>
<evidence type="ECO:0000256" key="2">
    <source>
        <dbReference type="ARBA" id="ARBA00022475"/>
    </source>
</evidence>
<protein>
    <submittedName>
        <fullName evidence="7">Multi antimicrobial extrusion protein (Na(+)/drug antiporter)</fullName>
    </submittedName>
</protein>
<keyword evidence="3 6" id="KW-0812">Transmembrane</keyword>
<dbReference type="Proteomes" id="UP000064844">
    <property type="component" value="Chromosome"/>
</dbReference>